<gene>
    <name evidence="4" type="ordered locus">Metig_0187</name>
</gene>
<keyword evidence="2" id="KW-0479">Metal-binding</keyword>
<evidence type="ECO:0000313" key="5">
    <source>
        <dbReference type="Proteomes" id="UP000009227"/>
    </source>
</evidence>
<dbReference type="PIRSF" id="PIRSF005622">
    <property type="entry name" value="Hydrgn_mat_hypD"/>
    <property type="match status" value="1"/>
</dbReference>
<dbReference type="HOGENOM" id="CLU_048562_1_0_2"/>
<reference evidence="4 5" key="1">
    <citation type="submission" date="2011-05" db="EMBL/GenBank/DDBJ databases">
        <title>Complete sequence of Methanotorris igneus Kol 5.</title>
        <authorList>
            <consortium name="US DOE Joint Genome Institute"/>
            <person name="Lucas S."/>
            <person name="Han J."/>
            <person name="Lapidus A."/>
            <person name="Cheng J.-F."/>
            <person name="Goodwin L."/>
            <person name="Pitluck S."/>
            <person name="Peters L."/>
            <person name="Mikhailova N."/>
            <person name="Chertkov O."/>
            <person name="Han C."/>
            <person name="Tapia R."/>
            <person name="Land M."/>
            <person name="Hauser L."/>
            <person name="Kyrpides N."/>
            <person name="Ivanova N."/>
            <person name="Pagani I."/>
            <person name="Sieprawska-Lupa M."/>
            <person name="Whitman W."/>
            <person name="Woyke T."/>
        </authorList>
    </citation>
    <scope>NUCLEOTIDE SEQUENCE [LARGE SCALE GENOMIC DNA]</scope>
    <source>
        <strain evidence="5">DSM 5666 / JCM 11834 / Kol 5</strain>
    </source>
</reference>
<dbReference type="InterPro" id="IPR002780">
    <property type="entry name" value="Hyd_form_HypD"/>
</dbReference>
<dbReference type="STRING" id="880724.Metig_0187"/>
<evidence type="ECO:0000256" key="1">
    <source>
        <dbReference type="ARBA" id="ARBA00007888"/>
    </source>
</evidence>
<protein>
    <submittedName>
        <fullName evidence="4">Hydrogenase expression/formation protein HypD</fullName>
    </submittedName>
</protein>
<dbReference type="GO" id="GO:0051539">
    <property type="term" value="F:4 iron, 4 sulfur cluster binding"/>
    <property type="evidence" value="ECO:0007669"/>
    <property type="project" value="TreeGrafter"/>
</dbReference>
<evidence type="ECO:0000313" key="4">
    <source>
        <dbReference type="EMBL" id="AEF95744.1"/>
    </source>
</evidence>
<dbReference type="InterPro" id="IPR042244">
    <property type="entry name" value="HypD_2_sf"/>
</dbReference>
<keyword evidence="5" id="KW-1185">Reference proteome</keyword>
<accession>F6BF08</accession>
<dbReference type="NCBIfam" id="TIGR00075">
    <property type="entry name" value="hypD"/>
    <property type="match status" value="1"/>
</dbReference>
<comment type="similarity">
    <text evidence="1">Belongs to the HypD family.</text>
</comment>
<dbReference type="GO" id="GO:0051604">
    <property type="term" value="P:protein maturation"/>
    <property type="evidence" value="ECO:0007669"/>
    <property type="project" value="TreeGrafter"/>
</dbReference>
<dbReference type="Proteomes" id="UP000009227">
    <property type="component" value="Chromosome"/>
</dbReference>
<keyword evidence="3" id="KW-0408">Iron</keyword>
<evidence type="ECO:0000256" key="3">
    <source>
        <dbReference type="ARBA" id="ARBA00023004"/>
    </source>
</evidence>
<dbReference type="KEGG" id="mig:Metig_0187"/>
<dbReference type="PANTHER" id="PTHR30149:SF0">
    <property type="entry name" value="HYDROGENASE MATURATION FACTOR HYPD"/>
    <property type="match status" value="1"/>
</dbReference>
<organism evidence="5">
    <name type="scientific">Methanotorris igneus (strain DSM 5666 / JCM 11834 / Kol 5)</name>
    <dbReference type="NCBI Taxonomy" id="880724"/>
    <lineage>
        <taxon>Archaea</taxon>
        <taxon>Methanobacteriati</taxon>
        <taxon>Methanobacteriota</taxon>
        <taxon>Methanomada group</taxon>
        <taxon>Methanococci</taxon>
        <taxon>Methanococcales</taxon>
        <taxon>Methanocaldococcaceae</taxon>
        <taxon>Methanotorris</taxon>
    </lineage>
</organism>
<sequence>MKLLEKVERGKPLSGFCSHKIKFGERMININDKQMIRKAIETINKLSQKVDDVKIMHVCGSHEHTICKYGIREVLPDNITVIPGPGCPVCVTTQKEIDTAIYLAENGYTIATLGDMYRVPGSEKSLMEAQSEGYDVRIVYGINDAVKIAKKEGNKVVFVAIGFETTAPTTAAELIGLKNKNDNINFYILNCHRQTPPVMEFLLNEGNVNLDGFICPGHVSTITGLKPYYEPCKKYNAPMVVAGFEPIDVLMAIIMILKQIINREAKVENEYKRVVREKGNVMAQKIMNEVFEPIDIPWRGFPVIKNGGLGLKEEYKKFDIFEVEDIPPIKEKIPKGCICDKILRGEKFPTDCKLFGTVCTPLNPVGSCMVSDEGTCRIFYKYKKFQMNEL</sequence>
<name>F6BF08_METIK</name>
<dbReference type="Gene3D" id="3.40.50.11750">
    <property type="entry name" value="HypD, alpha/beta domain 1"/>
    <property type="match status" value="2"/>
</dbReference>
<dbReference type="Pfam" id="PF01924">
    <property type="entry name" value="HypD"/>
    <property type="match status" value="1"/>
</dbReference>
<proteinExistence type="inferred from homology"/>
<dbReference type="EMBL" id="CP002737">
    <property type="protein sequence ID" value="AEF95744.1"/>
    <property type="molecule type" value="Genomic_DNA"/>
</dbReference>
<dbReference type="Gene3D" id="6.10.20.100">
    <property type="match status" value="1"/>
</dbReference>
<dbReference type="InterPro" id="IPR042243">
    <property type="entry name" value="HypD_1"/>
</dbReference>
<dbReference type="PANTHER" id="PTHR30149">
    <property type="entry name" value="HYDROGENASE PROTEIN ASSEMBLY PROTEIN HYPD"/>
    <property type="match status" value="1"/>
</dbReference>
<dbReference type="GO" id="GO:0005506">
    <property type="term" value="F:iron ion binding"/>
    <property type="evidence" value="ECO:0007669"/>
    <property type="project" value="TreeGrafter"/>
</dbReference>
<evidence type="ECO:0000256" key="2">
    <source>
        <dbReference type="ARBA" id="ARBA00022723"/>
    </source>
</evidence>
<dbReference type="AlphaFoldDB" id="F6BF08"/>
<dbReference type="GO" id="GO:0070025">
    <property type="term" value="F:carbon monoxide binding"/>
    <property type="evidence" value="ECO:0007669"/>
    <property type="project" value="TreeGrafter"/>
</dbReference>